<comment type="catalytic activity">
    <reaction evidence="10">
        <text>L-serine + acetyl-CoA = O-acetyl-L-serine + CoA</text>
        <dbReference type="Rhea" id="RHEA:24560"/>
        <dbReference type="ChEBI" id="CHEBI:33384"/>
        <dbReference type="ChEBI" id="CHEBI:57287"/>
        <dbReference type="ChEBI" id="CHEBI:57288"/>
        <dbReference type="ChEBI" id="CHEBI:58340"/>
        <dbReference type="EC" id="2.3.1.30"/>
    </reaction>
</comment>
<keyword evidence="13" id="KW-1185">Reference proteome</keyword>
<dbReference type="NCBIfam" id="NF041874">
    <property type="entry name" value="EPS_EpsC"/>
    <property type="match status" value="1"/>
</dbReference>
<dbReference type="InterPro" id="IPR010493">
    <property type="entry name" value="Ser_AcTrfase_N"/>
</dbReference>
<evidence type="ECO:0000256" key="8">
    <source>
        <dbReference type="ARBA" id="ARBA00023192"/>
    </source>
</evidence>
<dbReference type="InterPro" id="IPR011004">
    <property type="entry name" value="Trimer_LpxA-like_sf"/>
</dbReference>
<organism evidence="12 13">
    <name type="scientific">Kushneria indalinina DSM 14324</name>
    <dbReference type="NCBI Taxonomy" id="1122140"/>
    <lineage>
        <taxon>Bacteria</taxon>
        <taxon>Pseudomonadati</taxon>
        <taxon>Pseudomonadota</taxon>
        <taxon>Gammaproteobacteria</taxon>
        <taxon>Oceanospirillales</taxon>
        <taxon>Halomonadaceae</taxon>
        <taxon>Kushneria</taxon>
    </lineage>
</organism>
<dbReference type="EMBL" id="QRDJ01000006">
    <property type="protein sequence ID" value="REC95955.1"/>
    <property type="molecule type" value="Genomic_DNA"/>
</dbReference>
<feature type="domain" description="Serine acetyltransferase N-terminal" evidence="11">
    <location>
        <begin position="24"/>
        <end position="128"/>
    </location>
</feature>
<dbReference type="InterPro" id="IPR018357">
    <property type="entry name" value="Hexapep_transf_CS"/>
</dbReference>
<dbReference type="UniPathway" id="UPA00136">
    <property type="reaction ID" value="UER00199"/>
</dbReference>
<evidence type="ECO:0000256" key="7">
    <source>
        <dbReference type="ARBA" id="ARBA00022737"/>
    </source>
</evidence>
<evidence type="ECO:0000256" key="4">
    <source>
        <dbReference type="ARBA" id="ARBA00018522"/>
    </source>
</evidence>
<evidence type="ECO:0000313" key="13">
    <source>
        <dbReference type="Proteomes" id="UP000256334"/>
    </source>
</evidence>
<evidence type="ECO:0000259" key="11">
    <source>
        <dbReference type="SMART" id="SM00971"/>
    </source>
</evidence>
<dbReference type="Gene3D" id="1.10.3130.10">
    <property type="entry name" value="serine acetyltransferase, domain 1"/>
    <property type="match status" value="1"/>
</dbReference>
<comment type="similarity">
    <text evidence="2">Belongs to the transferase hexapeptide repeat family.</text>
</comment>
<dbReference type="EC" id="2.3.1.30" evidence="3"/>
<comment type="caution">
    <text evidence="12">The sequence shown here is derived from an EMBL/GenBank/DDBJ whole genome shotgun (WGS) entry which is preliminary data.</text>
</comment>
<dbReference type="SUPFAM" id="SSF51161">
    <property type="entry name" value="Trimeric LpxA-like enzymes"/>
    <property type="match status" value="1"/>
</dbReference>
<dbReference type="Pfam" id="PF06426">
    <property type="entry name" value="SATase_N"/>
    <property type="match status" value="1"/>
</dbReference>
<dbReference type="InterPro" id="IPR042122">
    <property type="entry name" value="Ser_AcTrfase_N_sf"/>
</dbReference>
<dbReference type="PANTHER" id="PTHR42811">
    <property type="entry name" value="SERINE ACETYLTRANSFERASE"/>
    <property type="match status" value="1"/>
</dbReference>
<dbReference type="GO" id="GO:0005737">
    <property type="term" value="C:cytoplasm"/>
    <property type="evidence" value="ECO:0007669"/>
    <property type="project" value="InterPro"/>
</dbReference>
<dbReference type="GO" id="GO:0009001">
    <property type="term" value="F:serine O-acetyltransferase activity"/>
    <property type="evidence" value="ECO:0007669"/>
    <property type="project" value="UniProtKB-EC"/>
</dbReference>
<dbReference type="InterPro" id="IPR053376">
    <property type="entry name" value="Serine_acetyltransferase"/>
</dbReference>
<keyword evidence="9" id="KW-0012">Acyltransferase</keyword>
<evidence type="ECO:0000256" key="6">
    <source>
        <dbReference type="ARBA" id="ARBA00022679"/>
    </source>
</evidence>
<evidence type="ECO:0000256" key="10">
    <source>
        <dbReference type="ARBA" id="ARBA00049486"/>
    </source>
</evidence>
<dbReference type="NCBIfam" id="TIGR01172">
    <property type="entry name" value="cysE"/>
    <property type="match status" value="1"/>
</dbReference>
<evidence type="ECO:0000256" key="5">
    <source>
        <dbReference type="ARBA" id="ARBA00022605"/>
    </source>
</evidence>
<keyword evidence="8" id="KW-0198">Cysteine biosynthesis</keyword>
<comment type="pathway">
    <text evidence="1">Amino-acid biosynthesis; L-cysteine biosynthesis; L-cysteine from L-serine: step 1/2.</text>
</comment>
<accession>A0A3D9DZ76</accession>
<keyword evidence="7" id="KW-0677">Repeat</keyword>
<evidence type="ECO:0000256" key="3">
    <source>
        <dbReference type="ARBA" id="ARBA00013266"/>
    </source>
</evidence>
<sequence>MSSMDTISSMRGDMLHDSSARTGVFGRLHQEASAAARDEPLLAEMLTTYVVSQPHLEGCLTAVMASALADRTLSSEALTHCFRELYQARPALIDTAARDMTAVIERDAASSEYLPILLYLKGFQALQAHRLAHVLWCDGRRMLARALHDRSTQAFGIDIHPACRVGHGVMLDHGTGIVIGETAEIGDNVSIMQGVTLGGTGKESGDRHPKVRSGVLIGAGATVLGNIEIGYGAQIGAGSVVLADVLEHTTVVGIPARQAGRPRCPSPSVTMEHGSFQHVASPQWYQQGS</sequence>
<dbReference type="FunFam" id="2.160.10.10:FF:000002">
    <property type="entry name" value="Serine acetyltransferase"/>
    <property type="match status" value="1"/>
</dbReference>
<proteinExistence type="inferred from homology"/>
<dbReference type="Gene3D" id="2.160.10.10">
    <property type="entry name" value="Hexapeptide repeat proteins"/>
    <property type="match status" value="1"/>
</dbReference>
<dbReference type="InterPro" id="IPR045304">
    <property type="entry name" value="LbH_SAT"/>
</dbReference>
<gene>
    <name evidence="12" type="ORF">C8D72_0624</name>
</gene>
<evidence type="ECO:0000256" key="9">
    <source>
        <dbReference type="ARBA" id="ARBA00023315"/>
    </source>
</evidence>
<dbReference type="GO" id="GO:0006535">
    <property type="term" value="P:cysteine biosynthetic process from serine"/>
    <property type="evidence" value="ECO:0007669"/>
    <property type="project" value="InterPro"/>
</dbReference>
<evidence type="ECO:0000313" key="12">
    <source>
        <dbReference type="EMBL" id="REC95955.1"/>
    </source>
</evidence>
<dbReference type="PROSITE" id="PS00101">
    <property type="entry name" value="HEXAPEP_TRANSFERASES"/>
    <property type="match status" value="1"/>
</dbReference>
<keyword evidence="6 12" id="KW-0808">Transferase</keyword>
<keyword evidence="5" id="KW-0028">Amino-acid biosynthesis</keyword>
<dbReference type="InterPro" id="IPR005881">
    <property type="entry name" value="Ser_O-AcTrfase"/>
</dbReference>
<reference evidence="12 13" key="1">
    <citation type="submission" date="2018-07" db="EMBL/GenBank/DDBJ databases">
        <title>Genomic Encyclopedia of Type Strains, Phase IV (KMG-IV): sequencing the most valuable type-strain genomes for metagenomic binning, comparative biology and taxonomic classification.</title>
        <authorList>
            <person name="Goeker M."/>
        </authorList>
    </citation>
    <scope>NUCLEOTIDE SEQUENCE [LARGE SCALE GENOMIC DNA]</scope>
    <source>
        <strain evidence="12 13">DSM 14324</strain>
    </source>
</reference>
<dbReference type="AlphaFoldDB" id="A0A3D9DZ76"/>
<name>A0A3D9DZ76_9GAMM</name>
<evidence type="ECO:0000256" key="1">
    <source>
        <dbReference type="ARBA" id="ARBA00004876"/>
    </source>
</evidence>
<evidence type="ECO:0000256" key="2">
    <source>
        <dbReference type="ARBA" id="ARBA00007274"/>
    </source>
</evidence>
<dbReference type="CDD" id="cd03354">
    <property type="entry name" value="LbH_SAT"/>
    <property type="match status" value="1"/>
</dbReference>
<dbReference type="SMART" id="SM00971">
    <property type="entry name" value="SATase_N"/>
    <property type="match status" value="1"/>
</dbReference>
<dbReference type="Proteomes" id="UP000256334">
    <property type="component" value="Unassembled WGS sequence"/>
</dbReference>
<protein>
    <recommendedName>
        <fullName evidence="4">Serine acetyltransferase</fullName>
        <ecNumber evidence="3">2.3.1.30</ecNumber>
    </recommendedName>
</protein>